<reference evidence="3" key="1">
    <citation type="submission" date="2025-08" db="UniProtKB">
        <authorList>
            <consortium name="RefSeq"/>
        </authorList>
    </citation>
    <scope>IDENTIFICATION</scope>
    <source>
        <tissue evidence="3">Whole sample</tissue>
    </source>
</reference>
<accession>A0A8B8D7M2</accession>
<dbReference type="KEGG" id="cvn:111124750"/>
<keyword evidence="2" id="KW-1185">Reference proteome</keyword>
<dbReference type="Proteomes" id="UP000694844">
    <property type="component" value="Chromosome 3"/>
</dbReference>
<organism evidence="2 3">
    <name type="scientific">Crassostrea virginica</name>
    <name type="common">Eastern oyster</name>
    <dbReference type="NCBI Taxonomy" id="6565"/>
    <lineage>
        <taxon>Eukaryota</taxon>
        <taxon>Metazoa</taxon>
        <taxon>Spiralia</taxon>
        <taxon>Lophotrochozoa</taxon>
        <taxon>Mollusca</taxon>
        <taxon>Bivalvia</taxon>
        <taxon>Autobranchia</taxon>
        <taxon>Pteriomorphia</taxon>
        <taxon>Ostreida</taxon>
        <taxon>Ostreoidea</taxon>
        <taxon>Ostreidae</taxon>
        <taxon>Crassostrea</taxon>
    </lineage>
</organism>
<dbReference type="AlphaFoldDB" id="A0A8B8D7M2"/>
<feature type="transmembrane region" description="Helical" evidence="1">
    <location>
        <begin position="20"/>
        <end position="38"/>
    </location>
</feature>
<name>A0A8B8D7M2_CRAVI</name>
<keyword evidence="1" id="KW-0812">Transmembrane</keyword>
<sequence length="317" mass="35562">MASVLKSVKGLFSIPDDTLMQLSLPAALLMFAVIVPWGRKSLMNTTSIIFAAKGFGLLLYPEAVKFWFLRGSPDGLHLQEMRHIGIILMAMAFTHYLTRNSTDKGTEINLLWSRTVLCGAVFLLSVVHLVNYTEKEERAPLFVWKISALVTGLYFAAFLFYSLREDDWGGSADYLSSRTNLHLRIDFFIFFLHGLMAYCFPATIATFQTKLVSLDSMHDYAARVMGAGFLALGITSGRANNCHTEDDKKSVLLSHGLANGVFFLTMLLCQVFSNVFSQWHIYGICVVLLVTLNDLMGSEAFGILKDFLKRFKSNKEE</sequence>
<keyword evidence="1" id="KW-1133">Transmembrane helix</keyword>
<gene>
    <name evidence="3" type="primary">LOC111124750</name>
</gene>
<feature type="transmembrane region" description="Helical" evidence="1">
    <location>
        <begin position="50"/>
        <end position="69"/>
    </location>
</feature>
<proteinExistence type="predicted"/>
<feature type="transmembrane region" description="Helical" evidence="1">
    <location>
        <begin position="81"/>
        <end position="98"/>
    </location>
</feature>
<dbReference type="GeneID" id="111124750"/>
<feature type="transmembrane region" description="Helical" evidence="1">
    <location>
        <begin position="251"/>
        <end position="273"/>
    </location>
</feature>
<evidence type="ECO:0000313" key="2">
    <source>
        <dbReference type="Proteomes" id="UP000694844"/>
    </source>
</evidence>
<keyword evidence="1" id="KW-0472">Membrane</keyword>
<protein>
    <submittedName>
        <fullName evidence="3">Uncharacterized protein LOC111124750</fullName>
    </submittedName>
</protein>
<evidence type="ECO:0000313" key="3">
    <source>
        <dbReference type="RefSeq" id="XP_022323620.1"/>
    </source>
</evidence>
<feature type="transmembrane region" description="Helical" evidence="1">
    <location>
        <begin position="142"/>
        <end position="163"/>
    </location>
</feature>
<feature type="transmembrane region" description="Helical" evidence="1">
    <location>
        <begin position="183"/>
        <end position="208"/>
    </location>
</feature>
<dbReference type="RefSeq" id="XP_022323620.1">
    <property type="nucleotide sequence ID" value="XM_022467912.1"/>
</dbReference>
<feature type="transmembrane region" description="Helical" evidence="1">
    <location>
        <begin position="220"/>
        <end position="239"/>
    </location>
</feature>
<feature type="transmembrane region" description="Helical" evidence="1">
    <location>
        <begin position="110"/>
        <end position="130"/>
    </location>
</feature>
<feature type="transmembrane region" description="Helical" evidence="1">
    <location>
        <begin position="279"/>
        <end position="304"/>
    </location>
</feature>
<dbReference type="OrthoDB" id="10006207at2759"/>
<evidence type="ECO:0000256" key="1">
    <source>
        <dbReference type="SAM" id="Phobius"/>
    </source>
</evidence>